<dbReference type="InterPro" id="IPR002142">
    <property type="entry name" value="Peptidase_S49"/>
</dbReference>
<protein>
    <submittedName>
        <fullName evidence="3">Peptidase family S49</fullName>
    </submittedName>
</protein>
<dbReference type="GO" id="GO:0006508">
    <property type="term" value="P:proteolysis"/>
    <property type="evidence" value="ECO:0007669"/>
    <property type="project" value="InterPro"/>
</dbReference>
<dbReference type="EMBL" id="FNAY01000004">
    <property type="protein sequence ID" value="SDE85765.1"/>
    <property type="molecule type" value="Genomic_DNA"/>
</dbReference>
<proteinExistence type="inferred from homology"/>
<name>A0A1G7GCF8_RHOCA</name>
<feature type="domain" description="Peptidase S49" evidence="2">
    <location>
        <begin position="144"/>
        <end position="199"/>
    </location>
</feature>
<dbReference type="RefSeq" id="WP_254771493.1">
    <property type="nucleotide sequence ID" value="NZ_CP119563.1"/>
</dbReference>
<evidence type="ECO:0000313" key="3">
    <source>
        <dbReference type="EMBL" id="SDE85765.1"/>
    </source>
</evidence>
<dbReference type="Pfam" id="PF01343">
    <property type="entry name" value="Peptidase_S49"/>
    <property type="match status" value="1"/>
</dbReference>
<sequence length="203" mass="20865">MRNEAAALIAAIRAQPWAIMPEYLEAIEAIAVRALAADVLQLLARDGHAERMPANLEAVAAVGTRLDGSRGSTIRNGNAVVPMIGTIFPRASMINASTGGTSLDALMHDVRVAEASADVERIVMVIDSPGGVLSDVGAAADMLRATTKPITAYVAGMGASLAYWLGSQAAELVLDRAASVGSIGVVATTTRQEGADARLGSRA</sequence>
<comment type="similarity">
    <text evidence="1">Belongs to the peptidase S49 family.</text>
</comment>
<dbReference type="PANTHER" id="PTHR42987:SF4">
    <property type="entry name" value="PROTEASE SOHB-RELATED"/>
    <property type="match status" value="1"/>
</dbReference>
<evidence type="ECO:0000313" key="4">
    <source>
        <dbReference type="Proteomes" id="UP000183812"/>
    </source>
</evidence>
<dbReference type="AlphaFoldDB" id="A0A1G7GCF8"/>
<gene>
    <name evidence="3" type="ORF">SAMN04244550_01211</name>
</gene>
<organism evidence="3 4">
    <name type="scientific">Rhodobacter capsulatus</name>
    <name type="common">Rhodopseudomonas capsulata</name>
    <dbReference type="NCBI Taxonomy" id="1061"/>
    <lineage>
        <taxon>Bacteria</taxon>
        <taxon>Pseudomonadati</taxon>
        <taxon>Pseudomonadota</taxon>
        <taxon>Alphaproteobacteria</taxon>
        <taxon>Rhodobacterales</taxon>
        <taxon>Rhodobacter group</taxon>
        <taxon>Rhodobacter</taxon>
    </lineage>
</organism>
<evidence type="ECO:0000259" key="2">
    <source>
        <dbReference type="Pfam" id="PF01343"/>
    </source>
</evidence>
<dbReference type="GO" id="GO:0008233">
    <property type="term" value="F:peptidase activity"/>
    <property type="evidence" value="ECO:0007669"/>
    <property type="project" value="InterPro"/>
</dbReference>
<reference evidence="3 4" key="1">
    <citation type="submission" date="2016-10" db="EMBL/GenBank/DDBJ databases">
        <authorList>
            <person name="de Groot N.N."/>
        </authorList>
    </citation>
    <scope>NUCLEOTIDE SEQUENCE [LARGE SCALE GENOMIC DNA]</scope>
    <source>
        <strain evidence="4">DSM 938 / 37b4</strain>
    </source>
</reference>
<evidence type="ECO:0000256" key="1">
    <source>
        <dbReference type="ARBA" id="ARBA00008683"/>
    </source>
</evidence>
<dbReference type="InterPro" id="IPR029045">
    <property type="entry name" value="ClpP/crotonase-like_dom_sf"/>
</dbReference>
<dbReference type="Proteomes" id="UP000183812">
    <property type="component" value="Unassembled WGS sequence"/>
</dbReference>
<dbReference type="PANTHER" id="PTHR42987">
    <property type="entry name" value="PEPTIDASE S49"/>
    <property type="match status" value="1"/>
</dbReference>
<accession>A0A1G7GCF8</accession>
<dbReference type="Gene3D" id="3.90.226.10">
    <property type="entry name" value="2-enoyl-CoA Hydratase, Chain A, domain 1"/>
    <property type="match status" value="1"/>
</dbReference>
<dbReference type="SUPFAM" id="SSF52096">
    <property type="entry name" value="ClpP/crotonase"/>
    <property type="match status" value="1"/>
</dbReference>